<dbReference type="Pfam" id="PF00093">
    <property type="entry name" value="VWC"/>
    <property type="match status" value="2"/>
</dbReference>
<dbReference type="Gene3D" id="6.20.200.20">
    <property type="match status" value="2"/>
</dbReference>
<accession>A0A1I7ZRT9</accession>
<dbReference type="InterPro" id="IPR001846">
    <property type="entry name" value="VWF_type-D"/>
</dbReference>
<keyword evidence="4" id="KW-0677">Repeat</keyword>
<dbReference type="Proteomes" id="UP000095287">
    <property type="component" value="Unplaced"/>
</dbReference>
<evidence type="ECO:0000259" key="5">
    <source>
        <dbReference type="PROSITE" id="PS50184"/>
    </source>
</evidence>
<dbReference type="PROSITE" id="PS01208">
    <property type="entry name" value="VWFC_1"/>
    <property type="match status" value="2"/>
</dbReference>
<dbReference type="SUPFAM" id="SSF57603">
    <property type="entry name" value="FnI-like domain"/>
    <property type="match status" value="2"/>
</dbReference>
<dbReference type="AlphaFoldDB" id="A0A1I7ZRT9"/>
<organism evidence="7 8">
    <name type="scientific">Steinernema glaseri</name>
    <dbReference type="NCBI Taxonomy" id="37863"/>
    <lineage>
        <taxon>Eukaryota</taxon>
        <taxon>Metazoa</taxon>
        <taxon>Ecdysozoa</taxon>
        <taxon>Nematoda</taxon>
        <taxon>Chromadorea</taxon>
        <taxon>Rhabditida</taxon>
        <taxon>Tylenchina</taxon>
        <taxon>Panagrolaimomorpha</taxon>
        <taxon>Strongyloidoidea</taxon>
        <taxon>Steinernematidae</taxon>
        <taxon>Steinernema</taxon>
    </lineage>
</organism>
<sequence>MHRQVEGRCCPECMLKNTPRYATPIGPATNDTKHQLISKPRYRGVVGGYCTFRNRRYPVFSTFRVDSCTRCKCEEGGVICQRFTCPPLDCDPSRVFYLEHVCCPFCHLHFPQPCTDAGHGARNVTISRKHGSSWQRDECTRCSCTNGTIACEGEVCPEESRLRCPRGYKKVRPRGKCCQVCELRESTCTVFGDPHYRTFDGMTFSHQGLCNYVLAQDCTLRRQKPQFTVVSHNGNDEADNVWTKRVSILIANEEDGSTFRVQLYKDKMIREQGDIVTVPHERAFPRYRAELDKGGNLVVSFEDLGFSVLWDGQSMVEVTASVRYRGTLCGLCGNFNSYSADDMIPRYGDASTKDVVRFVESWRWGDRCASTKKKKVFRCDNPAVSREDLHACKVLRSSALFVLCRPVIPVHEYIRRCMEDVCKNSCGTHEDYPCFCEAINDYALTCYDSDLLNLPIALEQSLHTIRDLEVHQNCARIKLSTFPY</sequence>
<evidence type="ECO:0000256" key="2">
    <source>
        <dbReference type="ARBA" id="ARBA00022525"/>
    </source>
</evidence>
<dbReference type="SMART" id="SM00216">
    <property type="entry name" value="VWD"/>
    <property type="match status" value="1"/>
</dbReference>
<dbReference type="GO" id="GO:0005576">
    <property type="term" value="C:extracellular region"/>
    <property type="evidence" value="ECO:0007669"/>
    <property type="project" value="UniProtKB-SubCell"/>
</dbReference>
<dbReference type="PANTHER" id="PTHR46698">
    <property type="entry name" value="CROSSVEINLESS 2"/>
    <property type="match status" value="1"/>
</dbReference>
<comment type="subcellular location">
    <subcellularLocation>
        <location evidence="1">Secreted</location>
    </subcellularLocation>
</comment>
<feature type="domain" description="VWFC" evidence="5">
    <location>
        <begin position="48"/>
        <end position="107"/>
    </location>
</feature>
<dbReference type="PROSITE" id="PS50184">
    <property type="entry name" value="VWFC_2"/>
    <property type="match status" value="2"/>
</dbReference>
<proteinExistence type="predicted"/>
<protein>
    <submittedName>
        <fullName evidence="8">BMP-binding endothelial regulator protein</fullName>
    </submittedName>
</protein>
<evidence type="ECO:0000259" key="6">
    <source>
        <dbReference type="PROSITE" id="PS51233"/>
    </source>
</evidence>
<dbReference type="SMART" id="SM00214">
    <property type="entry name" value="VWC"/>
    <property type="match status" value="2"/>
</dbReference>
<dbReference type="PANTHER" id="PTHR46698:SF4">
    <property type="entry name" value="CROSSVEINLESS 2"/>
    <property type="match status" value="1"/>
</dbReference>
<evidence type="ECO:0000313" key="8">
    <source>
        <dbReference type="WBParaSite" id="L893_g28968.t1"/>
    </source>
</evidence>
<dbReference type="PROSITE" id="PS51233">
    <property type="entry name" value="VWFD"/>
    <property type="match status" value="1"/>
</dbReference>
<evidence type="ECO:0000256" key="4">
    <source>
        <dbReference type="ARBA" id="ARBA00022737"/>
    </source>
</evidence>
<keyword evidence="7" id="KW-1185">Reference proteome</keyword>
<reference evidence="8" key="1">
    <citation type="submission" date="2016-11" db="UniProtKB">
        <authorList>
            <consortium name="WormBaseParasite"/>
        </authorList>
    </citation>
    <scope>IDENTIFICATION</scope>
</reference>
<dbReference type="InterPro" id="IPR001007">
    <property type="entry name" value="VWF_dom"/>
</dbReference>
<evidence type="ECO:0000256" key="3">
    <source>
        <dbReference type="ARBA" id="ARBA00022729"/>
    </source>
</evidence>
<evidence type="ECO:0000313" key="7">
    <source>
        <dbReference type="Proteomes" id="UP000095287"/>
    </source>
</evidence>
<evidence type="ECO:0000256" key="1">
    <source>
        <dbReference type="ARBA" id="ARBA00004613"/>
    </source>
</evidence>
<feature type="domain" description="VWFD" evidence="6">
    <location>
        <begin position="186"/>
        <end position="369"/>
    </location>
</feature>
<name>A0A1I7ZRT9_9BILA</name>
<keyword evidence="2" id="KW-0964">Secreted</keyword>
<dbReference type="Pfam" id="PF08742">
    <property type="entry name" value="C8"/>
    <property type="match status" value="1"/>
</dbReference>
<dbReference type="InterPro" id="IPR052424">
    <property type="entry name" value="Kielin_Chordin-BMP_Reg"/>
</dbReference>
<keyword evidence="3" id="KW-0732">Signal</keyword>
<dbReference type="Pfam" id="PF00094">
    <property type="entry name" value="VWD"/>
    <property type="match status" value="1"/>
</dbReference>
<feature type="domain" description="VWFC" evidence="5">
    <location>
        <begin position="112"/>
        <end position="182"/>
    </location>
</feature>
<dbReference type="InterPro" id="IPR014853">
    <property type="entry name" value="VWF/SSPO/ZAN-like_Cys-rich_dom"/>
</dbReference>
<dbReference type="WBParaSite" id="L893_g28968.t1">
    <property type="protein sequence ID" value="L893_g28968.t1"/>
    <property type="gene ID" value="L893_g28968"/>
</dbReference>